<gene>
    <name evidence="4" type="ORF">M440DRAFT_1434598</name>
</gene>
<dbReference type="GO" id="GO:0006740">
    <property type="term" value="P:NADPH regeneration"/>
    <property type="evidence" value="ECO:0007669"/>
    <property type="project" value="TreeGrafter"/>
</dbReference>
<dbReference type="GO" id="GO:0005737">
    <property type="term" value="C:cytoplasm"/>
    <property type="evidence" value="ECO:0007669"/>
    <property type="project" value="TreeGrafter"/>
</dbReference>
<dbReference type="InterPro" id="IPR036291">
    <property type="entry name" value="NAD(P)-bd_dom_sf"/>
</dbReference>
<sequence>MSSTMGVAIIGSGLFVKASHLPAVLKCDLFHLAAIYSRSLKSAQETASLIPDSVPKPDLYSEDSGAGKSYQDLLARDDISAVIIALPILSQPSFIEAALSAGKHVLAEKPIAKDVATARSLIANAQRIGSETKATFAVAENIRFYPSFSYAAAEAAKLGRVNNFTVRVLWRIEPDNKWYNTTWRKTPDYQGGFLLDGGVHWAAATRLLLTGDENTPDTVQAFTAQTCEHLPPIDTVNAIIKTKSGTAGVFQNSAGSLLQAFEWNFSYEKGIVRVVGETVTVQPAGGEEQVKQFDRTNGVSEEVAAWAQSLADGKVNPLQTPEQALADLEFMEKMFTSGDGNGSTQKYELL</sequence>
<dbReference type="AlphaFoldDB" id="A0A2T4BPR6"/>
<dbReference type="Pfam" id="PF01408">
    <property type="entry name" value="GFO_IDH_MocA"/>
    <property type="match status" value="1"/>
</dbReference>
<dbReference type="EMBL" id="KZ679150">
    <property type="protein sequence ID" value="PTB71276.1"/>
    <property type="molecule type" value="Genomic_DNA"/>
</dbReference>
<dbReference type="Pfam" id="PF22725">
    <property type="entry name" value="GFO_IDH_MocA_C3"/>
    <property type="match status" value="1"/>
</dbReference>
<comment type="similarity">
    <text evidence="1">Belongs to the Gfo/Idh/MocA family.</text>
</comment>
<organism evidence="4 5">
    <name type="scientific">Trichoderma longibrachiatum ATCC 18648</name>
    <dbReference type="NCBI Taxonomy" id="983965"/>
    <lineage>
        <taxon>Eukaryota</taxon>
        <taxon>Fungi</taxon>
        <taxon>Dikarya</taxon>
        <taxon>Ascomycota</taxon>
        <taxon>Pezizomycotina</taxon>
        <taxon>Sordariomycetes</taxon>
        <taxon>Hypocreomycetidae</taxon>
        <taxon>Hypocreales</taxon>
        <taxon>Hypocreaceae</taxon>
        <taxon>Trichoderma</taxon>
    </lineage>
</organism>
<protein>
    <submittedName>
        <fullName evidence="4">NAD(P)-binding protein</fullName>
    </submittedName>
</protein>
<dbReference type="GO" id="GO:0000166">
    <property type="term" value="F:nucleotide binding"/>
    <property type="evidence" value="ECO:0007669"/>
    <property type="project" value="InterPro"/>
</dbReference>
<dbReference type="SUPFAM" id="SSF55347">
    <property type="entry name" value="Glyceraldehyde-3-phosphate dehydrogenase-like, C-terminal domain"/>
    <property type="match status" value="1"/>
</dbReference>
<dbReference type="Gene3D" id="3.30.360.10">
    <property type="entry name" value="Dihydrodipicolinate Reductase, domain 2"/>
    <property type="match status" value="1"/>
</dbReference>
<keyword evidence="5" id="KW-1185">Reference proteome</keyword>
<dbReference type="STRING" id="983965.A0A2T4BPR6"/>
<proteinExistence type="inferred from homology"/>
<dbReference type="Proteomes" id="UP000240760">
    <property type="component" value="Unassembled WGS sequence"/>
</dbReference>
<evidence type="ECO:0000313" key="5">
    <source>
        <dbReference type="Proteomes" id="UP000240760"/>
    </source>
</evidence>
<dbReference type="GO" id="GO:0016491">
    <property type="term" value="F:oxidoreductase activity"/>
    <property type="evidence" value="ECO:0007669"/>
    <property type="project" value="TreeGrafter"/>
</dbReference>
<accession>A0A2T4BPR6</accession>
<evidence type="ECO:0000259" key="3">
    <source>
        <dbReference type="Pfam" id="PF22725"/>
    </source>
</evidence>
<dbReference type="Gene3D" id="3.40.50.720">
    <property type="entry name" value="NAD(P)-binding Rossmann-like Domain"/>
    <property type="match status" value="1"/>
</dbReference>
<evidence type="ECO:0000313" key="4">
    <source>
        <dbReference type="EMBL" id="PTB71276.1"/>
    </source>
</evidence>
<name>A0A2T4BPR6_TRILO</name>
<dbReference type="OrthoDB" id="64915at2759"/>
<reference evidence="4 5" key="1">
    <citation type="submission" date="2016-07" db="EMBL/GenBank/DDBJ databases">
        <title>Multiple horizontal gene transfer events from other fungi enriched the ability of initially mycotrophic Trichoderma (Ascomycota) to feed on dead plant biomass.</title>
        <authorList>
            <consortium name="DOE Joint Genome Institute"/>
            <person name="Aerts A."/>
            <person name="Atanasova L."/>
            <person name="Chenthamara K."/>
            <person name="Zhang J."/>
            <person name="Grujic M."/>
            <person name="Henrissat B."/>
            <person name="Kuo A."/>
            <person name="Salamov A."/>
            <person name="Lipzen A."/>
            <person name="Labutti K."/>
            <person name="Barry K."/>
            <person name="Miao Y."/>
            <person name="Rahimi M.J."/>
            <person name="Shen Q."/>
            <person name="Grigoriev I.V."/>
            <person name="Kubicek C.P."/>
            <person name="Druzhinina I.S."/>
        </authorList>
    </citation>
    <scope>NUCLEOTIDE SEQUENCE [LARGE SCALE GENOMIC DNA]</scope>
    <source>
        <strain evidence="4 5">ATCC 18648</strain>
    </source>
</reference>
<evidence type="ECO:0000256" key="1">
    <source>
        <dbReference type="ARBA" id="ARBA00010928"/>
    </source>
</evidence>
<dbReference type="PANTHER" id="PTHR42840:SF5">
    <property type="entry name" value="NAD(P)-BINDING ROSSMANN-FOLD SUPERFAMILY PROTEIN"/>
    <property type="match status" value="1"/>
</dbReference>
<dbReference type="SUPFAM" id="SSF51735">
    <property type="entry name" value="NAD(P)-binding Rossmann-fold domains"/>
    <property type="match status" value="1"/>
</dbReference>
<feature type="domain" description="Gfo/Idh/MocA-like oxidoreductase N-terminal" evidence="2">
    <location>
        <begin position="6"/>
        <end position="127"/>
    </location>
</feature>
<feature type="domain" description="GFO/IDH/MocA-like oxidoreductase" evidence="3">
    <location>
        <begin position="154"/>
        <end position="261"/>
    </location>
</feature>
<dbReference type="InterPro" id="IPR055170">
    <property type="entry name" value="GFO_IDH_MocA-like_dom"/>
</dbReference>
<evidence type="ECO:0000259" key="2">
    <source>
        <dbReference type="Pfam" id="PF01408"/>
    </source>
</evidence>
<dbReference type="InterPro" id="IPR000683">
    <property type="entry name" value="Gfo/Idh/MocA-like_OxRdtase_N"/>
</dbReference>
<dbReference type="PANTHER" id="PTHR42840">
    <property type="entry name" value="NAD(P)-BINDING ROSSMANN-FOLD SUPERFAMILY PROTEIN-RELATED"/>
    <property type="match status" value="1"/>
</dbReference>